<sequence>MSEVKKQHGGARPGAGRKTKYASTVVTRVPEKYLDVIKALIHHLDECEMVDRNYNDMVSEPIFLRSLKDKPQAVIFKVSAIKKT</sequence>
<dbReference type="Proteomes" id="UP000887104">
    <property type="component" value="Unassembled WGS sequence"/>
</dbReference>
<accession>A0ABQ4PR25</accession>
<feature type="region of interest" description="Disordered" evidence="1">
    <location>
        <begin position="1"/>
        <end position="21"/>
    </location>
</feature>
<reference evidence="2" key="1">
    <citation type="submission" date="2021-05" db="EMBL/GenBank/DDBJ databases">
        <title>Molecular characterization for Shewanella algae harboring chromosomal blaOXA-55-like strains isolated from clinical and environment sample.</title>
        <authorList>
            <person name="Ohama Y."/>
            <person name="Aoki K."/>
            <person name="Harada S."/>
            <person name="Moriya K."/>
            <person name="Ishii Y."/>
            <person name="Tateda K."/>
        </authorList>
    </citation>
    <scope>NUCLEOTIDE SEQUENCE</scope>
    <source>
        <strain evidence="2">JCM 11563</strain>
    </source>
</reference>
<gene>
    <name evidence="2" type="ORF">TUM4438_42870</name>
</gene>
<evidence type="ECO:0000313" key="3">
    <source>
        <dbReference type="Proteomes" id="UP000887104"/>
    </source>
</evidence>
<dbReference type="EMBL" id="BPEY01000135">
    <property type="protein sequence ID" value="GIU51847.1"/>
    <property type="molecule type" value="Genomic_DNA"/>
</dbReference>
<proteinExistence type="predicted"/>
<keyword evidence="3" id="KW-1185">Reference proteome</keyword>
<name>A0ABQ4PR25_9GAMM</name>
<evidence type="ECO:0000256" key="1">
    <source>
        <dbReference type="SAM" id="MobiDB-lite"/>
    </source>
</evidence>
<evidence type="ECO:0000313" key="2">
    <source>
        <dbReference type="EMBL" id="GIU51847.1"/>
    </source>
</evidence>
<dbReference type="RefSeq" id="WP_220783255.1">
    <property type="nucleotide sequence ID" value="NZ_JAKILT010000094.1"/>
</dbReference>
<organism evidence="2 3">
    <name type="scientific">Shewanella sairae</name>
    <dbReference type="NCBI Taxonomy" id="190310"/>
    <lineage>
        <taxon>Bacteria</taxon>
        <taxon>Pseudomonadati</taxon>
        <taxon>Pseudomonadota</taxon>
        <taxon>Gammaproteobacteria</taxon>
        <taxon>Alteromonadales</taxon>
        <taxon>Shewanellaceae</taxon>
        <taxon>Shewanella</taxon>
    </lineage>
</organism>
<comment type="caution">
    <text evidence="2">The sequence shown here is derived from an EMBL/GenBank/DDBJ whole genome shotgun (WGS) entry which is preliminary data.</text>
</comment>
<protein>
    <submittedName>
        <fullName evidence="2">Uncharacterized protein</fullName>
    </submittedName>
</protein>